<accession>A0A9N9QI52</accession>
<protein>
    <recommendedName>
        <fullName evidence="3">Integrase SAM-like N-terminal domain-containing protein</fullName>
    </recommendedName>
</protein>
<evidence type="ECO:0008006" key="3">
    <source>
        <dbReference type="Google" id="ProtNLM"/>
    </source>
</evidence>
<reference evidence="1" key="1">
    <citation type="submission" date="2022-01" db="EMBL/GenBank/DDBJ databases">
        <authorList>
            <person name="King R."/>
        </authorList>
    </citation>
    <scope>NUCLEOTIDE SEQUENCE</scope>
</reference>
<dbReference type="OrthoDB" id="6764350at2759"/>
<sequence length="85" mass="10213">MEEIIKNEIPSDVRKEAAEATNNLFPERTKQRYQQEYDNFVKWRQNKNIHRMSEEILLAYAKGISETYFPTSLWTKIPMLNKTFV</sequence>
<dbReference type="Proteomes" id="UP001152799">
    <property type="component" value="Chromosome 7"/>
</dbReference>
<evidence type="ECO:0000313" key="1">
    <source>
        <dbReference type="EMBL" id="CAG9771457.1"/>
    </source>
</evidence>
<gene>
    <name evidence="1" type="ORF">CEUTPL_LOCUS11889</name>
</gene>
<evidence type="ECO:0000313" key="2">
    <source>
        <dbReference type="Proteomes" id="UP001152799"/>
    </source>
</evidence>
<keyword evidence="2" id="KW-1185">Reference proteome</keyword>
<organism evidence="1 2">
    <name type="scientific">Ceutorhynchus assimilis</name>
    <name type="common">cabbage seed weevil</name>
    <dbReference type="NCBI Taxonomy" id="467358"/>
    <lineage>
        <taxon>Eukaryota</taxon>
        <taxon>Metazoa</taxon>
        <taxon>Ecdysozoa</taxon>
        <taxon>Arthropoda</taxon>
        <taxon>Hexapoda</taxon>
        <taxon>Insecta</taxon>
        <taxon>Pterygota</taxon>
        <taxon>Neoptera</taxon>
        <taxon>Endopterygota</taxon>
        <taxon>Coleoptera</taxon>
        <taxon>Polyphaga</taxon>
        <taxon>Cucujiformia</taxon>
        <taxon>Curculionidae</taxon>
        <taxon>Ceutorhynchinae</taxon>
        <taxon>Ceutorhynchus</taxon>
    </lineage>
</organism>
<dbReference type="EMBL" id="OU892283">
    <property type="protein sequence ID" value="CAG9771457.1"/>
    <property type="molecule type" value="Genomic_DNA"/>
</dbReference>
<dbReference type="AlphaFoldDB" id="A0A9N9QI52"/>
<proteinExistence type="predicted"/>
<name>A0A9N9QI52_9CUCU</name>